<dbReference type="EMBL" id="BMDO01000005">
    <property type="protein sequence ID" value="GGI50940.1"/>
    <property type="molecule type" value="Genomic_DNA"/>
</dbReference>
<dbReference type="AlphaFoldDB" id="A0A917JAL3"/>
<sequence length="244" mass="27748">MKRTFTLATLCIIAAASLFTSCKSYDVASRFNSKYVIASSGKMNAEVPENFELGYAMLALTNLAQKDTAIVDQNTAYYHDLMTWMGKYKNHKSVELLNATLSRNPKLVKSYLDGLYAFQMNGNRFSLKSSYRIDLNRVDFKRFAILLEKFHKDSRFHEFYVQHNGLYADMIQKANNLYSFNEAKTVNGTVKGYQVILSPLTKGYAGTMEIKGHAYSELIIFPRMSVNGRYYAMKEAIAGNRSAE</sequence>
<dbReference type="PROSITE" id="PS51257">
    <property type="entry name" value="PROKAR_LIPOPROTEIN"/>
    <property type="match status" value="1"/>
</dbReference>
<evidence type="ECO:0000256" key="1">
    <source>
        <dbReference type="SAM" id="SignalP"/>
    </source>
</evidence>
<accession>A0A917JAL3</accession>
<evidence type="ECO:0000313" key="3">
    <source>
        <dbReference type="Proteomes" id="UP000662074"/>
    </source>
</evidence>
<organism evidence="2 3">
    <name type="scientific">Mucilaginibacter galii</name>
    <dbReference type="NCBI Taxonomy" id="2005073"/>
    <lineage>
        <taxon>Bacteria</taxon>
        <taxon>Pseudomonadati</taxon>
        <taxon>Bacteroidota</taxon>
        <taxon>Sphingobacteriia</taxon>
        <taxon>Sphingobacteriales</taxon>
        <taxon>Sphingobacteriaceae</taxon>
        <taxon>Mucilaginibacter</taxon>
    </lineage>
</organism>
<dbReference type="Proteomes" id="UP000662074">
    <property type="component" value="Unassembled WGS sequence"/>
</dbReference>
<name>A0A917JAL3_9SPHI</name>
<feature type="chain" id="PRO_5038100287" description="DUF4932 domain-containing protein" evidence="1">
    <location>
        <begin position="25"/>
        <end position="244"/>
    </location>
</feature>
<proteinExistence type="predicted"/>
<feature type="signal peptide" evidence="1">
    <location>
        <begin position="1"/>
        <end position="24"/>
    </location>
</feature>
<protein>
    <recommendedName>
        <fullName evidence="4">DUF4932 domain-containing protein</fullName>
    </recommendedName>
</protein>
<keyword evidence="3" id="KW-1185">Reference proteome</keyword>
<keyword evidence="1" id="KW-0732">Signal</keyword>
<dbReference type="RefSeq" id="WP_188416551.1">
    <property type="nucleotide sequence ID" value="NZ_BMDO01000005.1"/>
</dbReference>
<gene>
    <name evidence="2" type="ORF">GCM10011425_21520</name>
</gene>
<evidence type="ECO:0008006" key="4">
    <source>
        <dbReference type="Google" id="ProtNLM"/>
    </source>
</evidence>
<reference evidence="2" key="2">
    <citation type="submission" date="2020-09" db="EMBL/GenBank/DDBJ databases">
        <authorList>
            <person name="Sun Q."/>
            <person name="Sedlacek I."/>
        </authorList>
    </citation>
    <scope>NUCLEOTIDE SEQUENCE</scope>
    <source>
        <strain evidence="2">CCM 8711</strain>
    </source>
</reference>
<reference evidence="2" key="1">
    <citation type="journal article" date="2014" name="Int. J. Syst. Evol. Microbiol.">
        <title>Complete genome sequence of Corynebacterium casei LMG S-19264T (=DSM 44701T), isolated from a smear-ripened cheese.</title>
        <authorList>
            <consortium name="US DOE Joint Genome Institute (JGI-PGF)"/>
            <person name="Walter F."/>
            <person name="Albersmeier A."/>
            <person name="Kalinowski J."/>
            <person name="Ruckert C."/>
        </authorList>
    </citation>
    <scope>NUCLEOTIDE SEQUENCE</scope>
    <source>
        <strain evidence="2">CCM 8711</strain>
    </source>
</reference>
<comment type="caution">
    <text evidence="2">The sequence shown here is derived from an EMBL/GenBank/DDBJ whole genome shotgun (WGS) entry which is preliminary data.</text>
</comment>
<evidence type="ECO:0000313" key="2">
    <source>
        <dbReference type="EMBL" id="GGI50940.1"/>
    </source>
</evidence>